<dbReference type="EMBL" id="JAHRIO010063088">
    <property type="protein sequence ID" value="MEQ2179523.1"/>
    <property type="molecule type" value="Genomic_DNA"/>
</dbReference>
<dbReference type="PANTHER" id="PTHR43806:SF7">
    <property type="entry name" value="MEMBRANE-BOUND TRANSCRIPTION FACTOR SITE-1 PROTEASE"/>
    <property type="match status" value="1"/>
</dbReference>
<evidence type="ECO:0000259" key="3">
    <source>
        <dbReference type="Pfam" id="PF23090"/>
    </source>
</evidence>
<keyword evidence="6" id="KW-1185">Reference proteome</keyword>
<proteinExistence type="predicted"/>
<keyword evidence="2" id="KW-0378">Hydrolase</keyword>
<dbReference type="Proteomes" id="UP001476798">
    <property type="component" value="Unassembled WGS sequence"/>
</dbReference>
<keyword evidence="2" id="KW-0720">Serine protease</keyword>
<comment type="caution">
    <text evidence="5">The sequence shown here is derived from an EMBL/GenBank/DDBJ whole genome shotgun (WGS) entry which is preliminary data.</text>
</comment>
<evidence type="ECO:0000256" key="1">
    <source>
        <dbReference type="ARBA" id="ARBA00022670"/>
    </source>
</evidence>
<accession>A0ABV0P7U9</accession>
<evidence type="ECO:0000256" key="2">
    <source>
        <dbReference type="ARBA" id="ARBA00022825"/>
    </source>
</evidence>
<feature type="non-terminal residue" evidence="5">
    <location>
        <position position="1"/>
    </location>
</feature>
<dbReference type="InterPro" id="IPR057060">
    <property type="entry name" value="MBTPS1_3rd"/>
</dbReference>
<organism evidence="5 6">
    <name type="scientific">Goodea atripinnis</name>
    <dbReference type="NCBI Taxonomy" id="208336"/>
    <lineage>
        <taxon>Eukaryota</taxon>
        <taxon>Metazoa</taxon>
        <taxon>Chordata</taxon>
        <taxon>Craniata</taxon>
        <taxon>Vertebrata</taxon>
        <taxon>Euteleostomi</taxon>
        <taxon>Actinopterygii</taxon>
        <taxon>Neopterygii</taxon>
        <taxon>Teleostei</taxon>
        <taxon>Neoteleostei</taxon>
        <taxon>Acanthomorphata</taxon>
        <taxon>Ovalentaria</taxon>
        <taxon>Atherinomorphae</taxon>
        <taxon>Cyprinodontiformes</taxon>
        <taxon>Goodeidae</taxon>
        <taxon>Goodea</taxon>
    </lineage>
</organism>
<dbReference type="InterPro" id="IPR050131">
    <property type="entry name" value="Peptidase_S8_subtilisin-like"/>
</dbReference>
<sequence>LVNPASMKQALIASARRLPGVNMFEQGHGKLDLIRAYQILNSYKPQASLSPSYIDLTECPYMWPYCSQPIYYGGMPTIVNVTILNGMGVTGRIVDKPIWQPYLPQNGDSIDVAISYSPVLWPWAGYLAVSISVAKKAASWEGIAQGHVMVTVRIVATPPRSKRVLWDQYHNLRYPPGYFPRDNLRMKNDPLDWNGDHIHTNFRDMYQHLRSMGYFVEVLGAPLTCFDASQYGTLLMVDSEEEYFPEEITKLRRDIDNGLSLIIFSDWYNTSVMRKVKFYDENTR</sequence>
<dbReference type="PANTHER" id="PTHR43806">
    <property type="entry name" value="PEPTIDASE S8"/>
    <property type="match status" value="1"/>
</dbReference>
<feature type="domain" description="MBTPS1 third" evidence="4">
    <location>
        <begin position="50"/>
        <end position="156"/>
    </location>
</feature>
<feature type="domain" description="MBTPS1 fourth" evidence="3">
    <location>
        <begin position="158"/>
        <end position="284"/>
    </location>
</feature>
<dbReference type="InterPro" id="IPR057032">
    <property type="entry name" value="MBTPS1_4th"/>
</dbReference>
<dbReference type="GO" id="GO:0006508">
    <property type="term" value="P:proteolysis"/>
    <property type="evidence" value="ECO:0007669"/>
    <property type="project" value="UniProtKB-KW"/>
</dbReference>
<gene>
    <name evidence="5" type="primary">MBTPS1_2</name>
    <name evidence="5" type="ORF">GOODEAATRI_025909</name>
</gene>
<evidence type="ECO:0000259" key="4">
    <source>
        <dbReference type="Pfam" id="PF23094"/>
    </source>
</evidence>
<reference evidence="5 6" key="1">
    <citation type="submission" date="2021-06" db="EMBL/GenBank/DDBJ databases">
        <authorList>
            <person name="Palmer J.M."/>
        </authorList>
    </citation>
    <scope>NUCLEOTIDE SEQUENCE [LARGE SCALE GENOMIC DNA]</scope>
    <source>
        <strain evidence="5 6">GA_2019</strain>
        <tissue evidence="5">Muscle</tissue>
    </source>
</reference>
<dbReference type="Pfam" id="PF23094">
    <property type="entry name" value="MBTPS1_3rd"/>
    <property type="match status" value="1"/>
</dbReference>
<evidence type="ECO:0000313" key="5">
    <source>
        <dbReference type="EMBL" id="MEQ2179523.1"/>
    </source>
</evidence>
<name>A0ABV0P7U9_9TELE</name>
<dbReference type="Pfam" id="PF23090">
    <property type="entry name" value="MBTPS1_4th"/>
    <property type="match status" value="1"/>
</dbReference>
<evidence type="ECO:0000313" key="6">
    <source>
        <dbReference type="Proteomes" id="UP001476798"/>
    </source>
</evidence>
<keyword evidence="1 5" id="KW-0645">Protease</keyword>
<dbReference type="GO" id="GO:0008233">
    <property type="term" value="F:peptidase activity"/>
    <property type="evidence" value="ECO:0007669"/>
    <property type="project" value="UniProtKB-KW"/>
</dbReference>
<protein>
    <submittedName>
        <fullName evidence="5">Membrane-bound transcription factor site-1 protease</fullName>
    </submittedName>
</protein>